<evidence type="ECO:0000256" key="1">
    <source>
        <dbReference type="ARBA" id="ARBA00001971"/>
    </source>
</evidence>
<evidence type="ECO:0000256" key="11">
    <source>
        <dbReference type="ARBA" id="ARBA00023136"/>
    </source>
</evidence>
<dbReference type="Gene3D" id="1.10.630.10">
    <property type="entry name" value="Cytochrome P450"/>
    <property type="match status" value="1"/>
</dbReference>
<evidence type="ECO:0000256" key="3">
    <source>
        <dbReference type="ARBA" id="ARBA00010617"/>
    </source>
</evidence>
<accession>A0A5E8BD49</accession>
<dbReference type="RefSeq" id="XP_031852921.1">
    <property type="nucleotide sequence ID" value="XM_031997030.1"/>
</dbReference>
<dbReference type="InterPro" id="IPR047146">
    <property type="entry name" value="Cyt_P450_E_CYP52_fungi"/>
</dbReference>
<sequence>MTLLQLILLLLLIFLILAIIIPLLQSLIYTIQQYQFRSKQPSTAPLLGHVYTRHSFPLGIPAFARLLYANYTYTTPEALKSSICKAQGRKTHRRQILGRYVFFTIDPQNVKAMLATQFEDFALGPRSKALEPLLGAGVFTVDGTAWRHARGMLRPQFARDQVSQVGMMGKHVELFLGQVEHATKDGGVVDIQELLFLLTLDTATEFLFGDSVGALEGKGKKDARETRSFGEAFTKAQRVLAHRVRAQGFCDAVTVAWPEFSRWCLECRTYTERFVLRALERANQEDITVEGENKKKENKKRYVFLEELAKHTRDPDVLRDAALNVLLAGRDTTASSLAWAFYHLAKDITIQRRLRKILRGQFCNSETGEIEGMTFEGLKRCKYLQYVIKETLRLHPPVPVNVRTATCDTTLPRGGYCKKMAGDWQSDDEDGRVFVPKGSSVFYSAVAMHTDESVWDYGEEFLPSRWEGNDNQDNDDDDDEHEDDNKEEKERKKKRNFEKRVDPWQYIPFNGGPRVCLGQQFALTELGYVIARVVLYFEEIRLDEKKMMGGREEEEGRGFEKGFEKGKVKALSDAQVTLSVAGGVWIRVMRNSGQI</sequence>
<feature type="region of interest" description="Disordered" evidence="14">
    <location>
        <begin position="465"/>
        <end position="494"/>
    </location>
</feature>
<evidence type="ECO:0000313" key="16">
    <source>
        <dbReference type="Proteomes" id="UP000398389"/>
    </source>
</evidence>
<evidence type="ECO:0000256" key="5">
    <source>
        <dbReference type="ARBA" id="ARBA00022692"/>
    </source>
</evidence>
<comment type="cofactor">
    <cofactor evidence="1 12">
        <name>heme</name>
        <dbReference type="ChEBI" id="CHEBI:30413"/>
    </cofactor>
</comment>
<dbReference type="GO" id="GO:0005506">
    <property type="term" value="F:iron ion binding"/>
    <property type="evidence" value="ECO:0007669"/>
    <property type="project" value="InterPro"/>
</dbReference>
<keyword evidence="16" id="KW-1185">Reference proteome</keyword>
<evidence type="ECO:0000256" key="6">
    <source>
        <dbReference type="ARBA" id="ARBA00022723"/>
    </source>
</evidence>
<dbReference type="PRINTS" id="PR01239">
    <property type="entry name" value="EP450IICYP52"/>
</dbReference>
<evidence type="ECO:0000256" key="7">
    <source>
        <dbReference type="ARBA" id="ARBA00022989"/>
    </source>
</evidence>
<keyword evidence="8 13" id="KW-0560">Oxidoreductase</keyword>
<keyword evidence="6 12" id="KW-0479">Metal-binding</keyword>
<comment type="subcellular location">
    <subcellularLocation>
        <location evidence="2">Membrane</location>
    </subcellularLocation>
</comment>
<organism evidence="15 16">
    <name type="scientific">Magnusiomyces paraingens</name>
    <dbReference type="NCBI Taxonomy" id="2606893"/>
    <lineage>
        <taxon>Eukaryota</taxon>
        <taxon>Fungi</taxon>
        <taxon>Dikarya</taxon>
        <taxon>Ascomycota</taxon>
        <taxon>Saccharomycotina</taxon>
        <taxon>Dipodascomycetes</taxon>
        <taxon>Dipodascales</taxon>
        <taxon>Dipodascaceae</taxon>
        <taxon>Magnusiomyces</taxon>
    </lineage>
</organism>
<evidence type="ECO:0000256" key="4">
    <source>
        <dbReference type="ARBA" id="ARBA00022617"/>
    </source>
</evidence>
<evidence type="ECO:0000256" key="12">
    <source>
        <dbReference type="PIRSR" id="PIRSR602402-1"/>
    </source>
</evidence>
<gene>
    <name evidence="15" type="ORF">SAPINGB_P002311</name>
</gene>
<keyword evidence="7" id="KW-1133">Transmembrane helix</keyword>
<dbReference type="PANTHER" id="PTHR24287:SF1">
    <property type="entry name" value="P450, PUTATIVE (EUROFUNG)-RELATED"/>
    <property type="match status" value="1"/>
</dbReference>
<evidence type="ECO:0008006" key="17">
    <source>
        <dbReference type="Google" id="ProtNLM"/>
    </source>
</evidence>
<keyword evidence="11" id="KW-0472">Membrane</keyword>
<keyword evidence="9 12" id="KW-0408">Iron</keyword>
<dbReference type="InterPro" id="IPR002402">
    <property type="entry name" value="Cyt_P450_E_grp-II"/>
</dbReference>
<evidence type="ECO:0000256" key="2">
    <source>
        <dbReference type="ARBA" id="ARBA00004370"/>
    </source>
</evidence>
<dbReference type="EMBL" id="CABVLU010000002">
    <property type="protein sequence ID" value="VVT49523.1"/>
    <property type="molecule type" value="Genomic_DNA"/>
</dbReference>
<dbReference type="InterPro" id="IPR036396">
    <property type="entry name" value="Cyt_P450_sf"/>
</dbReference>
<dbReference type="GO" id="GO:0016020">
    <property type="term" value="C:membrane"/>
    <property type="evidence" value="ECO:0007669"/>
    <property type="project" value="UniProtKB-SubCell"/>
</dbReference>
<evidence type="ECO:0000256" key="13">
    <source>
        <dbReference type="RuleBase" id="RU000461"/>
    </source>
</evidence>
<keyword evidence="5" id="KW-0812">Transmembrane</keyword>
<evidence type="ECO:0000256" key="14">
    <source>
        <dbReference type="SAM" id="MobiDB-lite"/>
    </source>
</evidence>
<evidence type="ECO:0000256" key="9">
    <source>
        <dbReference type="ARBA" id="ARBA00023004"/>
    </source>
</evidence>
<dbReference type="SUPFAM" id="SSF48264">
    <property type="entry name" value="Cytochrome P450"/>
    <property type="match status" value="1"/>
</dbReference>
<name>A0A5E8BD49_9ASCO</name>
<evidence type="ECO:0000256" key="8">
    <source>
        <dbReference type="ARBA" id="ARBA00023002"/>
    </source>
</evidence>
<dbReference type="PRINTS" id="PR00385">
    <property type="entry name" value="P450"/>
</dbReference>
<keyword evidence="4 12" id="KW-0349">Heme</keyword>
<dbReference type="InterPro" id="IPR017972">
    <property type="entry name" value="Cyt_P450_CS"/>
</dbReference>
<dbReference type="PANTHER" id="PTHR24287">
    <property type="entry name" value="P450, PUTATIVE (EUROFUNG)-RELATED"/>
    <property type="match status" value="1"/>
</dbReference>
<dbReference type="InterPro" id="IPR002974">
    <property type="entry name" value="Cyt_P450_E_CYP52_ascomycetes"/>
</dbReference>
<evidence type="ECO:0000256" key="10">
    <source>
        <dbReference type="ARBA" id="ARBA00023033"/>
    </source>
</evidence>
<keyword evidence="10 13" id="KW-0503">Monooxygenase</keyword>
<protein>
    <recommendedName>
        <fullName evidence="17">Cytochrome P450</fullName>
    </recommendedName>
</protein>
<comment type="similarity">
    <text evidence="3 13">Belongs to the cytochrome P450 family.</text>
</comment>
<dbReference type="GO" id="GO:0016712">
    <property type="term" value="F:oxidoreductase activity, acting on paired donors, with incorporation or reduction of molecular oxygen, reduced flavin or flavoprotein as one donor, and incorporation of one atom of oxygen"/>
    <property type="evidence" value="ECO:0007669"/>
    <property type="project" value="InterPro"/>
</dbReference>
<dbReference type="PRINTS" id="PR00464">
    <property type="entry name" value="EP450II"/>
</dbReference>
<feature type="compositionally biased region" description="Acidic residues" evidence="14">
    <location>
        <begin position="470"/>
        <end position="482"/>
    </location>
</feature>
<dbReference type="Pfam" id="PF00067">
    <property type="entry name" value="p450"/>
    <property type="match status" value="2"/>
</dbReference>
<dbReference type="Proteomes" id="UP000398389">
    <property type="component" value="Unassembled WGS sequence"/>
</dbReference>
<dbReference type="CDD" id="cd11063">
    <property type="entry name" value="CYP52"/>
    <property type="match status" value="1"/>
</dbReference>
<dbReference type="OrthoDB" id="1470350at2759"/>
<dbReference type="GO" id="GO:0020037">
    <property type="term" value="F:heme binding"/>
    <property type="evidence" value="ECO:0007669"/>
    <property type="project" value="InterPro"/>
</dbReference>
<proteinExistence type="inferred from homology"/>
<dbReference type="PROSITE" id="PS00086">
    <property type="entry name" value="CYTOCHROME_P450"/>
    <property type="match status" value="1"/>
</dbReference>
<evidence type="ECO:0000313" key="15">
    <source>
        <dbReference type="EMBL" id="VVT49523.1"/>
    </source>
</evidence>
<dbReference type="AlphaFoldDB" id="A0A5E8BD49"/>
<reference evidence="15 16" key="1">
    <citation type="submission" date="2019-09" db="EMBL/GenBank/DDBJ databases">
        <authorList>
            <person name="Brejova B."/>
        </authorList>
    </citation>
    <scope>NUCLEOTIDE SEQUENCE [LARGE SCALE GENOMIC DNA]</scope>
</reference>
<feature type="binding site" description="axial binding residue" evidence="12">
    <location>
        <position position="516"/>
    </location>
    <ligand>
        <name>heme</name>
        <dbReference type="ChEBI" id="CHEBI:30413"/>
    </ligand>
    <ligandPart>
        <name>Fe</name>
        <dbReference type="ChEBI" id="CHEBI:18248"/>
    </ligandPart>
</feature>
<dbReference type="InterPro" id="IPR001128">
    <property type="entry name" value="Cyt_P450"/>
</dbReference>
<dbReference type="GeneID" id="43581130"/>